<dbReference type="AlphaFoldDB" id="A0A098AYP7"/>
<dbReference type="EMBL" id="LK996017">
    <property type="protein sequence ID" value="CDX01245.1"/>
    <property type="molecule type" value="Genomic_DNA"/>
</dbReference>
<dbReference type="CDD" id="cd12113">
    <property type="entry name" value="PHP_PolIIIA_DnaE3"/>
    <property type="match status" value="1"/>
</dbReference>
<comment type="similarity">
    <text evidence="2">Belongs to the DNA polymerase type-C family. DnaE subfamily.</text>
</comment>
<dbReference type="Pfam" id="PF01336">
    <property type="entry name" value="tRNA_anti-codon"/>
    <property type="match status" value="1"/>
</dbReference>
<dbReference type="InterPro" id="IPR041931">
    <property type="entry name" value="DNA_pol3_alpha_thumb_dom"/>
</dbReference>
<comment type="function">
    <text evidence="9">DNA polymerase III is a complex, multichain enzyme responsible for most of the replicative synthesis in bacteria. This DNA polymerase also exhibits 3' to 5' exonuclease activity. The alpha chain is the DNA polymerase.</text>
</comment>
<evidence type="ECO:0000313" key="13">
    <source>
        <dbReference type="EMBL" id="CDX01245.1"/>
    </source>
</evidence>
<dbReference type="EMBL" id="LOCK01000039">
    <property type="protein sequence ID" value="KTE90631.1"/>
    <property type="molecule type" value="Genomic_DNA"/>
</dbReference>
<name>A0A098AYP7_DESHA</name>
<dbReference type="OrthoDB" id="9803237at2"/>
<dbReference type="GO" id="GO:0008408">
    <property type="term" value="F:3'-5' exonuclease activity"/>
    <property type="evidence" value="ECO:0007669"/>
    <property type="project" value="InterPro"/>
</dbReference>
<evidence type="ECO:0000256" key="9">
    <source>
        <dbReference type="ARBA" id="ARBA00025611"/>
    </source>
</evidence>
<dbReference type="InterPro" id="IPR011708">
    <property type="entry name" value="DNA_pol3_alpha_NTPase_dom"/>
</dbReference>
<dbReference type="NCBIfam" id="NF005298">
    <property type="entry name" value="PRK06826.1"/>
    <property type="match status" value="1"/>
</dbReference>
<dbReference type="Pfam" id="PF02811">
    <property type="entry name" value="PHP"/>
    <property type="match status" value="1"/>
</dbReference>
<evidence type="ECO:0000256" key="6">
    <source>
        <dbReference type="ARBA" id="ARBA00022695"/>
    </source>
</evidence>
<dbReference type="GO" id="GO:0003887">
    <property type="term" value="F:DNA-directed DNA polymerase activity"/>
    <property type="evidence" value="ECO:0007669"/>
    <property type="project" value="UniProtKB-KW"/>
</dbReference>
<dbReference type="Gene3D" id="1.10.10.1600">
    <property type="entry name" value="Bacterial DNA polymerase III alpha subunit, thumb domain"/>
    <property type="match status" value="1"/>
</dbReference>
<dbReference type="CDD" id="cd04485">
    <property type="entry name" value="DnaE_OBF"/>
    <property type="match status" value="1"/>
</dbReference>
<dbReference type="InterPro" id="IPR029460">
    <property type="entry name" value="DNAPol_HHH"/>
</dbReference>
<evidence type="ECO:0000256" key="4">
    <source>
        <dbReference type="ARBA" id="ARBA00019114"/>
    </source>
</evidence>
<dbReference type="PATRIC" id="fig|49338.4.peg.1467"/>
<dbReference type="EC" id="2.7.7.7" evidence="3"/>
<dbReference type="Pfam" id="PF14579">
    <property type="entry name" value="HHH_6"/>
    <property type="match status" value="1"/>
</dbReference>
<evidence type="ECO:0000259" key="12">
    <source>
        <dbReference type="SMART" id="SM00481"/>
    </source>
</evidence>
<keyword evidence="8" id="KW-0239">DNA-directed DNA polymerase</keyword>
<accession>A0A098AYP7</accession>
<evidence type="ECO:0000313" key="15">
    <source>
        <dbReference type="Proteomes" id="UP000054623"/>
    </source>
</evidence>
<keyword evidence="6 13" id="KW-0548">Nucleotidyltransferase</keyword>
<dbReference type="NCBIfam" id="TIGR00594">
    <property type="entry name" value="polc"/>
    <property type="match status" value="1"/>
</dbReference>
<dbReference type="GO" id="GO:0003676">
    <property type="term" value="F:nucleic acid binding"/>
    <property type="evidence" value="ECO:0007669"/>
    <property type="project" value="InterPro"/>
</dbReference>
<dbReference type="Gene3D" id="1.10.150.870">
    <property type="match status" value="1"/>
</dbReference>
<dbReference type="InterPro" id="IPR004805">
    <property type="entry name" value="DnaE2/DnaE/PolC"/>
</dbReference>
<comment type="catalytic activity">
    <reaction evidence="10">
        <text>DNA(n) + a 2'-deoxyribonucleoside 5'-triphosphate = DNA(n+1) + diphosphate</text>
        <dbReference type="Rhea" id="RHEA:22508"/>
        <dbReference type="Rhea" id="RHEA-COMP:17339"/>
        <dbReference type="Rhea" id="RHEA-COMP:17340"/>
        <dbReference type="ChEBI" id="CHEBI:33019"/>
        <dbReference type="ChEBI" id="CHEBI:61560"/>
        <dbReference type="ChEBI" id="CHEBI:173112"/>
        <dbReference type="EC" id="2.7.7.7"/>
    </reaction>
</comment>
<dbReference type="InterPro" id="IPR012340">
    <property type="entry name" value="NA-bd_OB-fold"/>
</dbReference>
<evidence type="ECO:0000256" key="2">
    <source>
        <dbReference type="ARBA" id="ARBA00009496"/>
    </source>
</evidence>
<dbReference type="SUPFAM" id="SSF89550">
    <property type="entry name" value="PHP domain-like"/>
    <property type="match status" value="1"/>
</dbReference>
<dbReference type="GO" id="GO:0006260">
    <property type="term" value="P:DNA replication"/>
    <property type="evidence" value="ECO:0007669"/>
    <property type="project" value="UniProtKB-KW"/>
</dbReference>
<reference evidence="13" key="1">
    <citation type="submission" date="2014-07" db="EMBL/GenBank/DDBJ databases">
        <authorList>
            <person name="Hornung V.Bastian."/>
        </authorList>
    </citation>
    <scope>NUCLEOTIDE SEQUENCE</scope>
    <source>
        <strain evidence="13">PCE-S</strain>
    </source>
</reference>
<dbReference type="SUPFAM" id="SSF160975">
    <property type="entry name" value="AF1531-like"/>
    <property type="match status" value="1"/>
</dbReference>
<keyword evidence="5 13" id="KW-0808">Transferase</keyword>
<dbReference type="InterPro" id="IPR004013">
    <property type="entry name" value="PHP_dom"/>
</dbReference>
<evidence type="ECO:0000256" key="8">
    <source>
        <dbReference type="ARBA" id="ARBA00022932"/>
    </source>
</evidence>
<dbReference type="InterPro" id="IPR004365">
    <property type="entry name" value="NA-bd_OB_tRNA"/>
</dbReference>
<comment type="subcellular location">
    <subcellularLocation>
        <location evidence="1">Cytoplasm</location>
    </subcellularLocation>
</comment>
<feature type="compositionally biased region" description="Basic and acidic residues" evidence="11">
    <location>
        <begin position="1064"/>
        <end position="1084"/>
    </location>
</feature>
<dbReference type="RefSeq" id="WP_005814652.1">
    <property type="nucleotide sequence ID" value="NZ_CABKQQ010000051.1"/>
</dbReference>
<protein>
    <recommendedName>
        <fullName evidence="4">DNA polymerase III subunit alpha</fullName>
        <ecNumber evidence="3">2.7.7.7</ecNumber>
    </recommendedName>
</protein>
<evidence type="ECO:0000313" key="14">
    <source>
        <dbReference type="EMBL" id="KTE90631.1"/>
    </source>
</evidence>
<proteinExistence type="inferred from homology"/>
<dbReference type="PANTHER" id="PTHR32294">
    <property type="entry name" value="DNA POLYMERASE III SUBUNIT ALPHA"/>
    <property type="match status" value="1"/>
</dbReference>
<evidence type="ECO:0000256" key="5">
    <source>
        <dbReference type="ARBA" id="ARBA00022679"/>
    </source>
</evidence>
<dbReference type="GO" id="GO:0005737">
    <property type="term" value="C:cytoplasm"/>
    <property type="evidence" value="ECO:0007669"/>
    <property type="project" value="UniProtKB-SubCell"/>
</dbReference>
<dbReference type="InterPro" id="IPR003141">
    <property type="entry name" value="Pol/His_phosphatase_N"/>
</dbReference>
<evidence type="ECO:0000256" key="1">
    <source>
        <dbReference type="ARBA" id="ARBA00004496"/>
    </source>
</evidence>
<dbReference type="Gene3D" id="3.20.20.140">
    <property type="entry name" value="Metal-dependent hydrolases"/>
    <property type="match status" value="1"/>
</dbReference>
<evidence type="ECO:0000256" key="7">
    <source>
        <dbReference type="ARBA" id="ARBA00022705"/>
    </source>
</evidence>
<dbReference type="SMART" id="SM00481">
    <property type="entry name" value="POLIIIAc"/>
    <property type="match status" value="1"/>
</dbReference>
<evidence type="ECO:0000256" key="11">
    <source>
        <dbReference type="SAM" id="MobiDB-lite"/>
    </source>
</evidence>
<keyword evidence="7" id="KW-0235">DNA replication</keyword>
<dbReference type="Pfam" id="PF07733">
    <property type="entry name" value="DNA_pol3_alpha"/>
    <property type="match status" value="1"/>
</dbReference>
<evidence type="ECO:0000256" key="10">
    <source>
        <dbReference type="ARBA" id="ARBA00049244"/>
    </source>
</evidence>
<dbReference type="Gene3D" id="2.40.50.140">
    <property type="entry name" value="Nucleic acid-binding proteins"/>
    <property type="match status" value="1"/>
</dbReference>
<dbReference type="Proteomes" id="UP000054623">
    <property type="component" value="Unassembled WGS sequence"/>
</dbReference>
<sequence>MGFVHLHVHTEYSLLDGAARIEKLVKKAVELGMPSVAITDHGVMYGIIDFYKACKKAGIKPIIGCEVYVAPHRRTEKVPGRDDNNRHLVLLAENEEGYKNLIKLVSMAHIEGFYYKPRVDKDILRKHSRGLIALSACLAGEVSEYLLNNQLETAVESALEYEEIFGKGNFFLEVQDHGLEEQQRVNTGMFEVQRRTGIPMVATNDVHYVNKEDAFIQDVLICIQTGKNLTDASRMSFSSEEFFLKSEAEMNLLFGEHPEILENTARIAERCQVDFKFGDNYLPVFEVPEGYTLDTYLRKKCYEAFPLFYPNQRTEEKERLDYELGVIAQTGFSGYFLIVADFCQYARQNGIAVGPGRGSAAASMVAYLMGITTVEPMQHDLLFERFLNPERISMPDIDIDFDPDGRERVINYVMEKYGADKVCQIITFGTMGAKAAIRDVGRVLGIPLARVDKVAKAIPSDLGMTLEKALAVSPDLVKLLEEDGEIKKLYEIARSLEGMPRHASTHAAGVVIAKDALDTYIPLQRTSDGGFTMTQFPMKTVEEVGLLKMDFLGLRNLTIIQETLKQIEGNRGEVLDLQSLPLDDKATFDMLSLGNSTGVFQLESGGMRNVLKELKPSCFEDIIAVVALFRPGPMEQIPEFIRRKHGGNVSYLHPLLEPILRSTYGVIVYQEQVMQIARDLAGYSLGRADLLRRAMGKKKKEIMEEERQSFIYGLQSPSGEEIIPGALKLGLTEKEAAEIFDLMAKFAEYGFNKGHATAYAVISYQTAYLKANYPLEFNAALISTVMSSADKVSFYIHEARQSGIEILPPDVQYSQVGFSIEGRGIRFGLGAIRNVGVNVVEKIIEARQEGLFESLYDFCIRVDAKVLNKRVLESLLKAGAFSLLCKRAQGLLALDSILEVAQQRQRDKESGQISLFDFGDNLDEGIELPDVEEYSPRELLTMEKEYLGLYLSGHPLESVLPKLKNAVSEDILTCLEGDEEKKVILGGIVTGYRTTVTKRGEMMASFVLEDLTGTIDVLVFPRIFAQSARLTEDQVVVVEGRYNIRDDERKIFAERITDLENGAERNKPIGYKDYERTQSREKAQTRTQTPTQPPTQSPPKLSAVPSAKPGAVPARKLYLRFPCEGTPLLEETLPILRHYSGTHPVLFYFEQDKKLIQGNRELWVNDLEELVQALSNILGESNVVWKVNAM</sequence>
<reference evidence="14 15" key="2">
    <citation type="submission" date="2015-12" db="EMBL/GenBank/DDBJ databases">
        <title>Draft Genome Sequence of Desulfitobacterium hafniense Strain DH, a Sulfate-reducing Bacterium Isolated from Paddy Soils.</title>
        <authorList>
            <person name="Bao P."/>
            <person name="Zhang X."/>
            <person name="Li G."/>
        </authorList>
    </citation>
    <scope>NUCLEOTIDE SEQUENCE [LARGE SCALE GENOMIC DNA]</scope>
    <source>
        <strain evidence="14 15">DH</strain>
    </source>
</reference>
<dbReference type="InterPro" id="IPR040982">
    <property type="entry name" value="DNA_pol3_finger"/>
</dbReference>
<organism evidence="13">
    <name type="scientific">Desulfitobacterium hafniense</name>
    <name type="common">Desulfitobacterium frappieri</name>
    <dbReference type="NCBI Taxonomy" id="49338"/>
    <lineage>
        <taxon>Bacteria</taxon>
        <taxon>Bacillati</taxon>
        <taxon>Bacillota</taxon>
        <taxon>Clostridia</taxon>
        <taxon>Eubacteriales</taxon>
        <taxon>Desulfitobacteriaceae</taxon>
        <taxon>Desulfitobacterium</taxon>
    </lineage>
</organism>
<gene>
    <name evidence="14" type="primary">dnaE</name>
    <name evidence="14" type="ORF">AT727_08560</name>
    <name evidence="13" type="ORF">DPCES_1358</name>
</gene>
<feature type="region of interest" description="Disordered" evidence="11">
    <location>
        <begin position="1064"/>
        <end position="1108"/>
    </location>
</feature>
<dbReference type="PANTHER" id="PTHR32294:SF0">
    <property type="entry name" value="DNA POLYMERASE III SUBUNIT ALPHA"/>
    <property type="match status" value="1"/>
</dbReference>
<dbReference type="Pfam" id="PF17657">
    <property type="entry name" value="DNA_pol3_finger"/>
    <property type="match status" value="1"/>
</dbReference>
<dbReference type="NCBIfam" id="NF004226">
    <property type="entry name" value="PRK05673.1"/>
    <property type="match status" value="1"/>
</dbReference>
<dbReference type="InterPro" id="IPR016195">
    <property type="entry name" value="Pol/histidinol_Pase-like"/>
</dbReference>
<feature type="domain" description="Polymerase/histidinol phosphatase N-terminal" evidence="12">
    <location>
        <begin position="4"/>
        <end position="71"/>
    </location>
</feature>
<evidence type="ECO:0000256" key="3">
    <source>
        <dbReference type="ARBA" id="ARBA00012417"/>
    </source>
</evidence>